<dbReference type="Pfam" id="PF13377">
    <property type="entry name" value="Peripla_BP_3"/>
    <property type="match status" value="1"/>
</dbReference>
<dbReference type="InterPro" id="IPR010982">
    <property type="entry name" value="Lambda_DNA-bd_dom_sf"/>
</dbReference>
<dbReference type="InterPro" id="IPR028082">
    <property type="entry name" value="Peripla_BP_I"/>
</dbReference>
<protein>
    <submittedName>
        <fullName evidence="5">Transcriptional regulator, LacI family</fullName>
    </submittedName>
</protein>
<dbReference type="Gene3D" id="1.10.260.40">
    <property type="entry name" value="lambda repressor-like DNA-binding domains"/>
    <property type="match status" value="1"/>
</dbReference>
<dbReference type="CDD" id="cd06267">
    <property type="entry name" value="PBP1_LacI_sugar_binding-like"/>
    <property type="match status" value="1"/>
</dbReference>
<evidence type="ECO:0000313" key="6">
    <source>
        <dbReference type="Proteomes" id="UP000095210"/>
    </source>
</evidence>
<dbReference type="Proteomes" id="UP000095210">
    <property type="component" value="Chromosome"/>
</dbReference>
<accession>A0AAC9HTJ6</accession>
<dbReference type="PANTHER" id="PTHR30146:SF153">
    <property type="entry name" value="LACTOSE OPERON REPRESSOR"/>
    <property type="match status" value="1"/>
</dbReference>
<dbReference type="AlphaFoldDB" id="A0AAC9HTJ6"/>
<dbReference type="KEGG" id="ahm:TL08_20400"/>
<evidence type="ECO:0000313" key="5">
    <source>
        <dbReference type="EMBL" id="AOS64871.1"/>
    </source>
</evidence>
<reference evidence="6" key="1">
    <citation type="submission" date="2016-03" db="EMBL/GenBank/DDBJ databases">
        <title>Complete genome sequence of the type strain Actinoalloteichus hymeniacidonis DSM 45092.</title>
        <authorList>
            <person name="Schaffert L."/>
            <person name="Albersmeier A."/>
            <person name="Winkler A."/>
            <person name="Kalinowski J."/>
            <person name="Zotchev S."/>
            <person name="Ruckert C."/>
        </authorList>
    </citation>
    <scope>NUCLEOTIDE SEQUENCE [LARGE SCALE GENOMIC DNA]</scope>
    <source>
        <strain evidence="6">HPA177(T) (DSM 45092(T))</strain>
    </source>
</reference>
<feature type="domain" description="HTH lacI-type" evidence="4">
    <location>
        <begin position="10"/>
        <end position="65"/>
    </location>
</feature>
<dbReference type="PANTHER" id="PTHR30146">
    <property type="entry name" value="LACI-RELATED TRANSCRIPTIONAL REPRESSOR"/>
    <property type="match status" value="1"/>
</dbReference>
<keyword evidence="6" id="KW-1185">Reference proteome</keyword>
<keyword evidence="3" id="KW-0804">Transcription</keyword>
<keyword evidence="1" id="KW-0805">Transcription regulation</keyword>
<dbReference type="EMBL" id="CP014859">
    <property type="protein sequence ID" value="AOS64871.1"/>
    <property type="molecule type" value="Genomic_DNA"/>
</dbReference>
<dbReference type="SUPFAM" id="SSF53822">
    <property type="entry name" value="Periplasmic binding protein-like I"/>
    <property type="match status" value="1"/>
</dbReference>
<evidence type="ECO:0000259" key="4">
    <source>
        <dbReference type="PROSITE" id="PS50932"/>
    </source>
</evidence>
<organism evidence="5 6">
    <name type="scientific">Actinoalloteichus hymeniacidonis</name>
    <dbReference type="NCBI Taxonomy" id="340345"/>
    <lineage>
        <taxon>Bacteria</taxon>
        <taxon>Bacillati</taxon>
        <taxon>Actinomycetota</taxon>
        <taxon>Actinomycetes</taxon>
        <taxon>Pseudonocardiales</taxon>
        <taxon>Pseudonocardiaceae</taxon>
        <taxon>Actinoalloteichus</taxon>
    </lineage>
</organism>
<dbReference type="CDD" id="cd01392">
    <property type="entry name" value="HTH_LacI"/>
    <property type="match status" value="1"/>
</dbReference>
<proteinExistence type="predicted"/>
<dbReference type="Gene3D" id="3.40.50.2300">
    <property type="match status" value="2"/>
</dbReference>
<sequence length="355" mass="38289">MFDQPSTGIATLVDVARAADVSLATASRVLNGSPRKVREDLRVRVMTAAAALNYAPNAQAQAMARGHTNVVGLVVHDIADPYFSSISAGVMRHAEDNGLIVTMASTLRRPEREVEYVAALRAQRAQAVVLAGSRVTDQALADRLADELARFQAAGGRVAMISQRHIEVDTITLENREGARSLALALYDGGYRRFGVLGGPENLMTARDRLAGFRDGLADRGGELPEQLVVHGDFTRDGGYHALRELLARRDDIECVFAVNDVMAVGAMAALRDLGRELPQEMAVAGFDDIATLRDVTPALTTVRVPLEELGTMAVGLVLDPDPAEPRTRRVRGEVVIRASTPRAKQNSHSPKIND</sequence>
<dbReference type="SMART" id="SM00354">
    <property type="entry name" value="HTH_LACI"/>
    <property type="match status" value="1"/>
</dbReference>
<dbReference type="PROSITE" id="PS00356">
    <property type="entry name" value="HTH_LACI_1"/>
    <property type="match status" value="1"/>
</dbReference>
<dbReference type="GO" id="GO:0003700">
    <property type="term" value="F:DNA-binding transcription factor activity"/>
    <property type="evidence" value="ECO:0007669"/>
    <property type="project" value="TreeGrafter"/>
</dbReference>
<gene>
    <name evidence="5" type="ORF">TL08_20400</name>
</gene>
<dbReference type="GO" id="GO:0000976">
    <property type="term" value="F:transcription cis-regulatory region binding"/>
    <property type="evidence" value="ECO:0007669"/>
    <property type="project" value="TreeGrafter"/>
</dbReference>
<dbReference type="PROSITE" id="PS50932">
    <property type="entry name" value="HTH_LACI_2"/>
    <property type="match status" value="1"/>
</dbReference>
<dbReference type="RefSeq" id="WP_069851211.1">
    <property type="nucleotide sequence ID" value="NZ_CP014859.1"/>
</dbReference>
<dbReference type="InterPro" id="IPR000843">
    <property type="entry name" value="HTH_LacI"/>
</dbReference>
<dbReference type="Pfam" id="PF00356">
    <property type="entry name" value="LacI"/>
    <property type="match status" value="1"/>
</dbReference>
<dbReference type="SUPFAM" id="SSF47413">
    <property type="entry name" value="lambda repressor-like DNA-binding domains"/>
    <property type="match status" value="1"/>
</dbReference>
<name>A0AAC9HTJ6_9PSEU</name>
<evidence type="ECO:0000256" key="3">
    <source>
        <dbReference type="ARBA" id="ARBA00023163"/>
    </source>
</evidence>
<evidence type="ECO:0000256" key="2">
    <source>
        <dbReference type="ARBA" id="ARBA00023125"/>
    </source>
</evidence>
<dbReference type="InterPro" id="IPR046335">
    <property type="entry name" value="LacI/GalR-like_sensor"/>
</dbReference>
<keyword evidence="2" id="KW-0238">DNA-binding</keyword>
<evidence type="ECO:0000256" key="1">
    <source>
        <dbReference type="ARBA" id="ARBA00023015"/>
    </source>
</evidence>